<reference evidence="2" key="2">
    <citation type="journal article" date="2023" name="IMA Fungus">
        <title>Comparative genomic study of the Penicillium genus elucidates a diverse pangenome and 15 lateral gene transfer events.</title>
        <authorList>
            <person name="Petersen C."/>
            <person name="Sorensen T."/>
            <person name="Nielsen M.R."/>
            <person name="Sondergaard T.E."/>
            <person name="Sorensen J.L."/>
            <person name="Fitzpatrick D.A."/>
            <person name="Frisvad J.C."/>
            <person name="Nielsen K.L."/>
        </authorList>
    </citation>
    <scope>NUCLEOTIDE SEQUENCE</scope>
    <source>
        <strain evidence="2">IBT 19713</strain>
    </source>
</reference>
<proteinExistence type="predicted"/>
<comment type="caution">
    <text evidence="2">The sequence shown here is derived from an EMBL/GenBank/DDBJ whole genome shotgun (WGS) entry which is preliminary data.</text>
</comment>
<gene>
    <name evidence="2" type="ORF">N7468_006635</name>
</gene>
<dbReference type="GeneID" id="83203234"/>
<sequence length="109" mass="11827">MATGCVGRGGCRRDENLKKTVKAVCVWAPQSRDRGRRSGDSEAKREGQVINGRQIWGRPDKGGGGGQKKYVDESAAPSWELQSLDNAPKQSSSFSTNSRNPHRAIPSSK</sequence>
<keyword evidence="3" id="KW-1185">Reference proteome</keyword>
<feature type="region of interest" description="Disordered" evidence="1">
    <location>
        <begin position="29"/>
        <end position="109"/>
    </location>
</feature>
<evidence type="ECO:0000256" key="1">
    <source>
        <dbReference type="SAM" id="MobiDB-lite"/>
    </source>
</evidence>
<accession>A0A9W9TLC9</accession>
<dbReference type="AlphaFoldDB" id="A0A9W9TLC9"/>
<feature type="compositionally biased region" description="Basic and acidic residues" evidence="1">
    <location>
        <begin position="31"/>
        <end position="47"/>
    </location>
</feature>
<dbReference type="EMBL" id="JAPQKS010000005">
    <property type="protein sequence ID" value="KAJ5225410.1"/>
    <property type="molecule type" value="Genomic_DNA"/>
</dbReference>
<name>A0A9W9TLC9_9EURO</name>
<reference evidence="2" key="1">
    <citation type="submission" date="2022-11" db="EMBL/GenBank/DDBJ databases">
        <authorList>
            <person name="Petersen C."/>
        </authorList>
    </citation>
    <scope>NUCLEOTIDE SEQUENCE</scope>
    <source>
        <strain evidence="2">IBT 19713</strain>
    </source>
</reference>
<dbReference type="Proteomes" id="UP001150941">
    <property type="component" value="Unassembled WGS sequence"/>
</dbReference>
<evidence type="ECO:0000313" key="2">
    <source>
        <dbReference type="EMBL" id="KAJ5225410.1"/>
    </source>
</evidence>
<organism evidence="2 3">
    <name type="scientific">Penicillium chermesinum</name>
    <dbReference type="NCBI Taxonomy" id="63820"/>
    <lineage>
        <taxon>Eukaryota</taxon>
        <taxon>Fungi</taxon>
        <taxon>Dikarya</taxon>
        <taxon>Ascomycota</taxon>
        <taxon>Pezizomycotina</taxon>
        <taxon>Eurotiomycetes</taxon>
        <taxon>Eurotiomycetidae</taxon>
        <taxon>Eurotiales</taxon>
        <taxon>Aspergillaceae</taxon>
        <taxon>Penicillium</taxon>
    </lineage>
</organism>
<evidence type="ECO:0000313" key="3">
    <source>
        <dbReference type="Proteomes" id="UP001150941"/>
    </source>
</evidence>
<protein>
    <submittedName>
        <fullName evidence="2">Uncharacterized protein</fullName>
    </submittedName>
</protein>
<dbReference type="RefSeq" id="XP_058328821.1">
    <property type="nucleotide sequence ID" value="XM_058475931.1"/>
</dbReference>
<feature type="compositionally biased region" description="Polar residues" evidence="1">
    <location>
        <begin position="80"/>
        <end position="99"/>
    </location>
</feature>